<protein>
    <submittedName>
        <fullName evidence="2">Uncharacterized protein</fullName>
    </submittedName>
</protein>
<evidence type="ECO:0000313" key="2">
    <source>
        <dbReference type="EMBL" id="TMV09868.1"/>
    </source>
</evidence>
<sequence length="433" mass="49009">MDRTLSKKALVRIAEAIRKGDRLDVTDVEPFLNHEFPETSSFGRFMLKVAAGISLFFASVLVIFPEVGEKLIEILPGFFLLPERLAKALDYVWSLVGKPVGKQHLMYHLPNIIIYAFGVAGIRQLWRRINKNNWKDLVGAAQDKLEKAISEGTARFTFAPGFSLLFVGEGDQIAKSLVADDPTLGPTIASRKPPYTNLWGRFKASDGDEGFERVLDQFNSEDAGEYVLFPVVDEHLFLPGMHEYDLPPHRVEIAVRRIREYEKERGWDKKQILIVGDKEQKSRFVTASDGGRVDTPNDEVSLRTIAADYEKVTIADPTDITLRKIIDIADGRKILFRASDQGADKYGAEFYHRLSLLGYAPSKDNSLTVGYDISDLETEHQVVSQKHTEYLPVIISRDIFDLLSKSYLRDGTYIFVPRLVKRELQRLVAQDEG</sequence>
<keyword evidence="3" id="KW-1185">Reference proteome</keyword>
<evidence type="ECO:0000313" key="3">
    <source>
        <dbReference type="Proteomes" id="UP001193035"/>
    </source>
</evidence>
<keyword evidence="1" id="KW-1133">Transmembrane helix</keyword>
<keyword evidence="1" id="KW-0812">Transmembrane</keyword>
<dbReference type="EMBL" id="VCPD01000001">
    <property type="protein sequence ID" value="TMV09868.1"/>
    <property type="molecule type" value="Genomic_DNA"/>
</dbReference>
<feature type="transmembrane region" description="Helical" evidence="1">
    <location>
        <begin position="45"/>
        <end position="64"/>
    </location>
</feature>
<dbReference type="RefSeq" id="WP_138839927.1">
    <property type="nucleotide sequence ID" value="NZ_VCPD01000001.1"/>
</dbReference>
<reference evidence="2 3" key="1">
    <citation type="submission" date="2019-05" db="EMBL/GenBank/DDBJ databases">
        <title>Ruegeria sp. nov., isolated from tidal flat.</title>
        <authorList>
            <person name="Kim W."/>
        </authorList>
    </citation>
    <scope>NUCLEOTIDE SEQUENCE [LARGE SCALE GENOMIC DNA]</scope>
    <source>
        <strain evidence="2 3">CAU 1488</strain>
    </source>
</reference>
<evidence type="ECO:0000256" key="1">
    <source>
        <dbReference type="SAM" id="Phobius"/>
    </source>
</evidence>
<keyword evidence="1" id="KW-0472">Membrane</keyword>
<organism evidence="2 3">
    <name type="scientific">Ruegeria sediminis</name>
    <dbReference type="NCBI Taxonomy" id="2583820"/>
    <lineage>
        <taxon>Bacteria</taxon>
        <taxon>Pseudomonadati</taxon>
        <taxon>Pseudomonadota</taxon>
        <taxon>Alphaproteobacteria</taxon>
        <taxon>Rhodobacterales</taxon>
        <taxon>Roseobacteraceae</taxon>
        <taxon>Ruegeria</taxon>
    </lineage>
</organism>
<accession>A0ABY2X449</accession>
<dbReference type="Proteomes" id="UP001193035">
    <property type="component" value="Unassembled WGS sequence"/>
</dbReference>
<comment type="caution">
    <text evidence="2">The sequence shown here is derived from an EMBL/GenBank/DDBJ whole genome shotgun (WGS) entry which is preliminary data.</text>
</comment>
<name>A0ABY2X449_9RHOB</name>
<gene>
    <name evidence="2" type="ORF">FGK63_02005</name>
</gene>
<proteinExistence type="predicted"/>